<evidence type="ECO:0000259" key="9">
    <source>
        <dbReference type="Pfam" id="PF13290"/>
    </source>
</evidence>
<proteinExistence type="inferred from homology"/>
<evidence type="ECO:0000313" key="10">
    <source>
        <dbReference type="EMBL" id="MFD1164822.1"/>
    </source>
</evidence>
<dbReference type="InterPro" id="IPR025705">
    <property type="entry name" value="Beta_hexosaminidase_sua/sub"/>
</dbReference>
<dbReference type="Gene3D" id="3.20.20.80">
    <property type="entry name" value="Glycosidases"/>
    <property type="match status" value="1"/>
</dbReference>
<keyword evidence="11" id="KW-1185">Reference proteome</keyword>
<dbReference type="PANTHER" id="PTHR22600">
    <property type="entry name" value="BETA-HEXOSAMINIDASE"/>
    <property type="match status" value="1"/>
</dbReference>
<protein>
    <recommendedName>
        <fullName evidence="3">beta-N-acetylhexosaminidase</fullName>
        <ecNumber evidence="3">3.2.1.52</ecNumber>
    </recommendedName>
</protein>
<feature type="domain" description="GH29D-like beta-sandwich" evidence="9">
    <location>
        <begin position="541"/>
        <end position="595"/>
    </location>
</feature>
<dbReference type="SUPFAM" id="SSF51445">
    <property type="entry name" value="(Trans)glycosidases"/>
    <property type="match status" value="1"/>
</dbReference>
<comment type="caution">
    <text evidence="10">The sequence shown here is derived from an EMBL/GenBank/DDBJ whole genome shotgun (WGS) entry which is preliminary data.</text>
</comment>
<feature type="domain" description="Glycoside hydrolase family 20 catalytic" evidence="7">
    <location>
        <begin position="153"/>
        <end position="495"/>
    </location>
</feature>
<sequence>MVNCFRVLLVFLYLSPLFLFSQEQDIDIVPRPSKIMVQDGEFPLGQIIDLYYTEEFASNTELLREVPGLQIGNSEQIKKLKKQHNQGLRLLKAEEFDHVDPNGYLLEIDENGILLKAHSAKAMLPGIYSLVQLSYLNDLKFLPYVKIEDKPRFSYRGMHLDVSRNFMPFNFLKKYIDLLALYKFNYFHWHLTDGAGWRLEIKQYPELTQKAAWRTHMLWKDWWNNGRQYVDQGSPNASGGYYTQDQARELVAYAEKRGITIIPEIEMPGHSEEVLAVYPELSCTGKPYTQGEFCLGNEKTYQFLKNVLDEVLAIFPSQYIHIGGDEADKSHWKNCSKCQALMQKDSLKSEDELQSYAIKQMDEYLQSKGRKLIGWDEILQGGLSDGATVMSWRGEEGGIQAANAGHDVIMTPGGYLYFDGYQTDPRTQPEAIGGYLPLEKVYSYNPIPEELPEDKRKHILGAQANIWTEYIPNAQLVEYMAFPRALALSEVVWTDQENRSWKDFQKRLQQQYKILQKLEVNYYRPSYNVINKVEFDSAQVKNTVSLSSEQFIPNIKYTIDGSEPNGGSTVYNLPIELSKSAVIKAASFIDSTRVSPIETIELDLHKAIGKEVKYNIPWEGYPAQENRTLTNGIKGTLSYQDGQWQGFTKGIDIVVDFERREEIKSVGLNFMQIPGPGVYFPGEFTVLVSDNGKSYRELGKIINQVSTVDPALKFQKFEIELGKPVMARYIQIKATNPMNGYLFADEVVIY</sequence>
<evidence type="ECO:0000256" key="4">
    <source>
        <dbReference type="ARBA" id="ARBA00022801"/>
    </source>
</evidence>
<dbReference type="Proteomes" id="UP001597205">
    <property type="component" value="Unassembled WGS sequence"/>
</dbReference>
<evidence type="ECO:0000256" key="5">
    <source>
        <dbReference type="ARBA" id="ARBA00023295"/>
    </source>
</evidence>
<dbReference type="SUPFAM" id="SSF55545">
    <property type="entry name" value="beta-N-acetylhexosaminidase-like domain"/>
    <property type="match status" value="1"/>
</dbReference>
<evidence type="ECO:0000259" key="7">
    <source>
        <dbReference type="Pfam" id="PF00728"/>
    </source>
</evidence>
<dbReference type="CDD" id="cd06563">
    <property type="entry name" value="GH20_chitobiase-like"/>
    <property type="match status" value="1"/>
</dbReference>
<dbReference type="RefSeq" id="WP_380894839.1">
    <property type="nucleotide sequence ID" value="NZ_JBHTKY010000003.1"/>
</dbReference>
<dbReference type="SUPFAM" id="SSF49785">
    <property type="entry name" value="Galactose-binding domain-like"/>
    <property type="match status" value="1"/>
</dbReference>
<dbReference type="InterPro" id="IPR015883">
    <property type="entry name" value="Glyco_hydro_20_cat"/>
</dbReference>
<dbReference type="Pfam" id="PF13290">
    <property type="entry name" value="CHB_HEX_C_1"/>
    <property type="match status" value="1"/>
</dbReference>
<evidence type="ECO:0000313" key="11">
    <source>
        <dbReference type="Proteomes" id="UP001597205"/>
    </source>
</evidence>
<keyword evidence="6" id="KW-0732">Signal</keyword>
<dbReference type="Pfam" id="PF02838">
    <property type="entry name" value="Glyco_hydro_20b"/>
    <property type="match status" value="1"/>
</dbReference>
<reference evidence="11" key="1">
    <citation type="journal article" date="2019" name="Int. J. Syst. Evol. Microbiol.">
        <title>The Global Catalogue of Microorganisms (GCM) 10K type strain sequencing project: providing services to taxonomists for standard genome sequencing and annotation.</title>
        <authorList>
            <consortium name="The Broad Institute Genomics Platform"/>
            <consortium name="The Broad Institute Genome Sequencing Center for Infectious Disease"/>
            <person name="Wu L."/>
            <person name="Ma J."/>
        </authorList>
    </citation>
    <scope>NUCLEOTIDE SEQUENCE [LARGE SCALE GENOMIC DNA]</scope>
    <source>
        <strain evidence="11">CCUG 52468</strain>
    </source>
</reference>
<evidence type="ECO:0000256" key="1">
    <source>
        <dbReference type="ARBA" id="ARBA00001231"/>
    </source>
</evidence>
<dbReference type="EC" id="3.2.1.52" evidence="3"/>
<dbReference type="Gene3D" id="3.30.379.10">
    <property type="entry name" value="Chitobiase/beta-hexosaminidase domain 2-like"/>
    <property type="match status" value="1"/>
</dbReference>
<accession>A0ABW3RIR5</accession>
<dbReference type="EMBL" id="JBHTKY010000003">
    <property type="protein sequence ID" value="MFD1164822.1"/>
    <property type="molecule type" value="Genomic_DNA"/>
</dbReference>
<dbReference type="PANTHER" id="PTHR22600:SF57">
    <property type="entry name" value="BETA-N-ACETYLHEXOSAMINIDASE"/>
    <property type="match status" value="1"/>
</dbReference>
<evidence type="ECO:0000259" key="8">
    <source>
        <dbReference type="Pfam" id="PF02838"/>
    </source>
</evidence>
<evidence type="ECO:0000256" key="2">
    <source>
        <dbReference type="ARBA" id="ARBA00006285"/>
    </source>
</evidence>
<dbReference type="InterPro" id="IPR017853">
    <property type="entry name" value="GH"/>
</dbReference>
<evidence type="ECO:0000256" key="6">
    <source>
        <dbReference type="SAM" id="SignalP"/>
    </source>
</evidence>
<feature type="chain" id="PRO_5046558235" description="beta-N-acetylhexosaminidase" evidence="6">
    <location>
        <begin position="22"/>
        <end position="750"/>
    </location>
</feature>
<feature type="signal peptide" evidence="6">
    <location>
        <begin position="1"/>
        <end position="21"/>
    </location>
</feature>
<feature type="domain" description="Beta-hexosaminidase bacterial type N-terminal" evidence="8">
    <location>
        <begin position="26"/>
        <end position="149"/>
    </location>
</feature>
<name>A0ABW3RIR5_9SPHI</name>
<dbReference type="InterPro" id="IPR029018">
    <property type="entry name" value="Hex-like_dom2"/>
</dbReference>
<keyword evidence="5" id="KW-0326">Glycosidase</keyword>
<dbReference type="Gene3D" id="2.60.120.260">
    <property type="entry name" value="Galactose-binding domain-like"/>
    <property type="match status" value="1"/>
</dbReference>
<dbReference type="InterPro" id="IPR059177">
    <property type="entry name" value="GH29D-like_dom"/>
</dbReference>
<gene>
    <name evidence="10" type="ORF">ACFQ2C_04290</name>
</gene>
<organism evidence="10 11">
    <name type="scientific">Sphingobacterium daejeonense</name>
    <dbReference type="NCBI Taxonomy" id="371142"/>
    <lineage>
        <taxon>Bacteria</taxon>
        <taxon>Pseudomonadati</taxon>
        <taxon>Bacteroidota</taxon>
        <taxon>Sphingobacteriia</taxon>
        <taxon>Sphingobacteriales</taxon>
        <taxon>Sphingobacteriaceae</taxon>
        <taxon>Sphingobacterium</taxon>
    </lineage>
</organism>
<dbReference type="InterPro" id="IPR015882">
    <property type="entry name" value="HEX_bac_N"/>
</dbReference>
<dbReference type="InterPro" id="IPR008979">
    <property type="entry name" value="Galactose-bd-like_sf"/>
</dbReference>
<dbReference type="Pfam" id="PF00728">
    <property type="entry name" value="Glyco_hydro_20"/>
    <property type="match status" value="1"/>
</dbReference>
<comment type="similarity">
    <text evidence="2">Belongs to the glycosyl hydrolase 20 family.</text>
</comment>
<comment type="catalytic activity">
    <reaction evidence="1">
        <text>Hydrolysis of terminal non-reducing N-acetyl-D-hexosamine residues in N-acetyl-beta-D-hexosaminides.</text>
        <dbReference type="EC" id="3.2.1.52"/>
    </reaction>
</comment>
<evidence type="ECO:0000256" key="3">
    <source>
        <dbReference type="ARBA" id="ARBA00012663"/>
    </source>
</evidence>
<keyword evidence="4" id="KW-0378">Hydrolase</keyword>
<dbReference type="PRINTS" id="PR00738">
    <property type="entry name" value="GLHYDRLASE20"/>
</dbReference>